<evidence type="ECO:0000313" key="3">
    <source>
        <dbReference type="Proteomes" id="UP000244441"/>
    </source>
</evidence>
<name>A0A2S0VY41_9ALTE</name>
<gene>
    <name evidence="2" type="ORF">C2869_15230</name>
</gene>
<dbReference type="EMBL" id="CP026604">
    <property type="protein sequence ID" value="AWB69040.1"/>
    <property type="molecule type" value="Genomic_DNA"/>
</dbReference>
<reference evidence="2 3" key="1">
    <citation type="submission" date="2018-01" db="EMBL/GenBank/DDBJ databases">
        <title>Genome sequence of a Cantenovulum-like bacteria.</title>
        <authorList>
            <person name="Tan W.R."/>
            <person name="Lau N.-S."/>
            <person name="Go F."/>
            <person name="Amirul A.-A.A."/>
        </authorList>
    </citation>
    <scope>NUCLEOTIDE SEQUENCE [LARGE SCALE GENOMIC DNA]</scope>
    <source>
        <strain evidence="2 3">CCB-QB4</strain>
    </source>
</reference>
<proteinExistence type="predicted"/>
<organism evidence="2 3">
    <name type="scientific">Saccharobesus litoralis</name>
    <dbReference type="NCBI Taxonomy" id="2172099"/>
    <lineage>
        <taxon>Bacteria</taxon>
        <taxon>Pseudomonadati</taxon>
        <taxon>Pseudomonadota</taxon>
        <taxon>Gammaproteobacteria</taxon>
        <taxon>Alteromonadales</taxon>
        <taxon>Alteromonadaceae</taxon>
        <taxon>Saccharobesus</taxon>
    </lineage>
</organism>
<feature type="compositionally biased region" description="Polar residues" evidence="1">
    <location>
        <begin position="170"/>
        <end position="179"/>
    </location>
</feature>
<accession>A0A2S0VY41</accession>
<evidence type="ECO:0000313" key="2">
    <source>
        <dbReference type="EMBL" id="AWB69040.1"/>
    </source>
</evidence>
<sequence>MRFIRKKKDLGGFYSYNQWGGIEKALRAAMSRNKQLKALHPTSKIRRVRRPTPDTSCGFNGVGFREKIDKRRNEVERFFWVSYRKNDKPAVKTFSLGYTAFDADLHLHAYRTAIQFRQEWDAMGDDTNFDKYKSWRKVRLYDPGYPKFELKRRRRRKGEKLPEGERLPDQVQTNEELSE</sequence>
<keyword evidence="3" id="KW-1185">Reference proteome</keyword>
<feature type="region of interest" description="Disordered" evidence="1">
    <location>
        <begin position="152"/>
        <end position="179"/>
    </location>
</feature>
<evidence type="ECO:0000256" key="1">
    <source>
        <dbReference type="SAM" id="MobiDB-lite"/>
    </source>
</evidence>
<dbReference type="Proteomes" id="UP000244441">
    <property type="component" value="Chromosome"/>
</dbReference>
<dbReference type="OrthoDB" id="6384039at2"/>
<dbReference type="KEGG" id="cate:C2869_15230"/>
<dbReference type="AlphaFoldDB" id="A0A2S0VY41"/>
<feature type="compositionally biased region" description="Basic and acidic residues" evidence="1">
    <location>
        <begin position="159"/>
        <end position="168"/>
    </location>
</feature>
<protein>
    <submittedName>
        <fullName evidence="2">Uncharacterized protein</fullName>
    </submittedName>
</protein>